<dbReference type="Gene3D" id="1.10.606.20">
    <property type="match status" value="1"/>
</dbReference>
<evidence type="ECO:0000313" key="2">
    <source>
        <dbReference type="Proteomes" id="UP000183898"/>
    </source>
</evidence>
<dbReference type="InterPro" id="IPR052559">
    <property type="entry name" value="V-haloperoxidase"/>
</dbReference>
<dbReference type="PANTHER" id="PTHR34599:SF1">
    <property type="entry name" value="PHOSPHATIDIC ACID PHOSPHATASE TYPE 2_HALOPEROXIDASE DOMAIN-CONTAINING PROTEIN"/>
    <property type="match status" value="1"/>
</dbReference>
<dbReference type="CDD" id="cd03398">
    <property type="entry name" value="PAP2_haloperoxidase"/>
    <property type="match status" value="1"/>
</dbReference>
<accession>A0A1H8L7W1</accession>
<name>A0A1H8L7W1_9PROT</name>
<dbReference type="Proteomes" id="UP000183898">
    <property type="component" value="Unassembled WGS sequence"/>
</dbReference>
<organism evidence="1 2">
    <name type="scientific">Nitrosospira multiformis</name>
    <dbReference type="NCBI Taxonomy" id="1231"/>
    <lineage>
        <taxon>Bacteria</taxon>
        <taxon>Pseudomonadati</taxon>
        <taxon>Pseudomonadota</taxon>
        <taxon>Betaproteobacteria</taxon>
        <taxon>Nitrosomonadales</taxon>
        <taxon>Nitrosomonadaceae</taxon>
        <taxon>Nitrosospira</taxon>
    </lineage>
</organism>
<sequence>MSIHTLSCSIVSKEKTMTQDVKKNRLLVLAIVVIPILVSSPARADAVTHWNRVAGDIIVDSGLGPLPADRALAIVQTAVYEATNAITQQYPASDLKLKGKPEASVEAAIAAANRATLTALVPVQRTAIDTAYRQALAAIPDDIARSDGLAIGEKAAAGILSQRAQDGADAGESYRPHTSPGLYVPTVIPEAPHWLQIKPWLMDNAAQFRPGPPPHLESKLWARDYNEVKALGGKYSQHRTTAQTEIARFWEEVMPPIYHGVIRSVAEAPGREITRNARLFAAATQASTDALIAVFDAKYHYGFWRPLTAIRNGDVDGNNATERDPSWLPFIDTPMHPEYPCAHCIVAGAVGTVLKAEIGADPVPPLATTSRAAGGVIRSWKNIDEIVQEVANARIYDGVHYRNSGEVGTAMGRRIAELAVMKYFRTDQ</sequence>
<gene>
    <name evidence="1" type="ORF">SAMN05216404_11011</name>
</gene>
<dbReference type="SUPFAM" id="SSF48317">
    <property type="entry name" value="Acid phosphatase/Vanadium-dependent haloperoxidase"/>
    <property type="match status" value="1"/>
</dbReference>
<dbReference type="InterPro" id="IPR036938">
    <property type="entry name" value="PAP2/HPO_sf"/>
</dbReference>
<evidence type="ECO:0000313" key="1">
    <source>
        <dbReference type="EMBL" id="SEO01169.1"/>
    </source>
</evidence>
<reference evidence="1 2" key="1">
    <citation type="submission" date="2016-10" db="EMBL/GenBank/DDBJ databases">
        <authorList>
            <person name="de Groot N.N."/>
        </authorList>
    </citation>
    <scope>NUCLEOTIDE SEQUENCE [LARGE SCALE GENOMIC DNA]</scope>
    <source>
        <strain evidence="1 2">Nl18</strain>
    </source>
</reference>
<dbReference type="PANTHER" id="PTHR34599">
    <property type="entry name" value="PEROXIDASE-RELATED"/>
    <property type="match status" value="1"/>
</dbReference>
<proteinExistence type="predicted"/>
<dbReference type="EMBL" id="FOCT01000010">
    <property type="protein sequence ID" value="SEO01169.1"/>
    <property type="molecule type" value="Genomic_DNA"/>
</dbReference>
<dbReference type="AlphaFoldDB" id="A0A1H8L7W1"/>
<protein>
    <submittedName>
        <fullName evidence="1">PAP2 superfamily protein</fullName>
    </submittedName>
</protein>